<keyword evidence="3" id="KW-1185">Reference proteome</keyword>
<evidence type="ECO:0000256" key="1">
    <source>
        <dbReference type="SAM" id="MobiDB-lite"/>
    </source>
</evidence>
<dbReference type="InterPro" id="IPR043502">
    <property type="entry name" value="DNA/RNA_pol_sf"/>
</dbReference>
<evidence type="ECO:0000313" key="3">
    <source>
        <dbReference type="Proteomes" id="UP000765509"/>
    </source>
</evidence>
<feature type="compositionally biased region" description="Polar residues" evidence="1">
    <location>
        <begin position="1"/>
        <end position="19"/>
    </location>
</feature>
<protein>
    <recommendedName>
        <fullName evidence="4">Reverse transcriptase domain-containing protein</fullName>
    </recommendedName>
</protein>
<dbReference type="PANTHER" id="PTHR15503:SF22">
    <property type="entry name" value="TRANSPOSON TY3-I GAG POLYPROTEIN"/>
    <property type="match status" value="1"/>
</dbReference>
<dbReference type="SUPFAM" id="SSF56672">
    <property type="entry name" value="DNA/RNA polymerases"/>
    <property type="match status" value="1"/>
</dbReference>
<dbReference type="CDD" id="cd00303">
    <property type="entry name" value="retropepsin_like"/>
    <property type="match status" value="1"/>
</dbReference>
<reference evidence="2" key="1">
    <citation type="submission" date="2021-03" db="EMBL/GenBank/DDBJ databases">
        <title>Draft genome sequence of rust myrtle Austropuccinia psidii MF-1, a brazilian biotype.</title>
        <authorList>
            <person name="Quecine M.C."/>
            <person name="Pachon D.M.R."/>
            <person name="Bonatelli M.L."/>
            <person name="Correr F.H."/>
            <person name="Franceschini L.M."/>
            <person name="Leite T.F."/>
            <person name="Margarido G.R.A."/>
            <person name="Almeida C.A."/>
            <person name="Ferrarezi J.A."/>
            <person name="Labate C.A."/>
        </authorList>
    </citation>
    <scope>NUCLEOTIDE SEQUENCE</scope>
    <source>
        <strain evidence="2">MF-1</strain>
    </source>
</reference>
<evidence type="ECO:0000313" key="2">
    <source>
        <dbReference type="EMBL" id="MBW0471036.1"/>
    </source>
</evidence>
<dbReference type="InterPro" id="IPR043128">
    <property type="entry name" value="Rev_trsase/Diguanyl_cyclase"/>
</dbReference>
<sequence>MRSQNINPSQRPPSTQISAINVPPPTSFKILQAEAEGFFNLLPFSATSLPTEDPLLANLSLQEVWEQLTETIKEPLPLHAISTSTLPSFDPVQLVVQFFITRGTALINTGAASSFVNKDFIHQHQLLKQTHPSPVKIQAFDGSSRQPVLHSWVGNFTLRSNNGNFATSAVRANITKLEKVGFIVGMPWVGGQNAAMQFQGLLFSGIKLVLTGSVGIHTSRYSFFSVNKDHTDMSNTQVALKIDDIPCFPHKFQSVFSSFSQSFLPPLRTGFDYTIKLKPNCIPPFGGLYQLSNEEKIKLKAYIDDLLKKGFIQVLSSPAAAPIFLVKSKGKADHPCVDYHALNSMTTRDSYPLPHLNMMLENLKDVRFFSKIDLKAAFNLI</sequence>
<proteinExistence type="predicted"/>
<dbReference type="InterPro" id="IPR021109">
    <property type="entry name" value="Peptidase_aspartic_dom_sf"/>
</dbReference>
<comment type="caution">
    <text evidence="2">The sequence shown here is derived from an EMBL/GenBank/DDBJ whole genome shotgun (WGS) entry which is preliminary data.</text>
</comment>
<accession>A0A9Q3BUF2</accession>
<dbReference type="Gene3D" id="3.30.70.270">
    <property type="match status" value="1"/>
</dbReference>
<gene>
    <name evidence="2" type="ORF">O181_010751</name>
</gene>
<dbReference type="Gene3D" id="2.40.70.10">
    <property type="entry name" value="Acid Proteases"/>
    <property type="match status" value="1"/>
</dbReference>
<dbReference type="OrthoDB" id="2273864at2759"/>
<feature type="region of interest" description="Disordered" evidence="1">
    <location>
        <begin position="1"/>
        <end position="20"/>
    </location>
</feature>
<organism evidence="2 3">
    <name type="scientific">Austropuccinia psidii MF-1</name>
    <dbReference type="NCBI Taxonomy" id="1389203"/>
    <lineage>
        <taxon>Eukaryota</taxon>
        <taxon>Fungi</taxon>
        <taxon>Dikarya</taxon>
        <taxon>Basidiomycota</taxon>
        <taxon>Pucciniomycotina</taxon>
        <taxon>Pucciniomycetes</taxon>
        <taxon>Pucciniales</taxon>
        <taxon>Sphaerophragmiaceae</taxon>
        <taxon>Austropuccinia</taxon>
    </lineage>
</organism>
<evidence type="ECO:0008006" key="4">
    <source>
        <dbReference type="Google" id="ProtNLM"/>
    </source>
</evidence>
<dbReference type="Proteomes" id="UP000765509">
    <property type="component" value="Unassembled WGS sequence"/>
</dbReference>
<dbReference type="PANTHER" id="PTHR15503">
    <property type="entry name" value="LDOC1 RELATED"/>
    <property type="match status" value="1"/>
</dbReference>
<dbReference type="InterPro" id="IPR032567">
    <property type="entry name" value="RTL1-rel"/>
</dbReference>
<dbReference type="Gene3D" id="3.10.10.10">
    <property type="entry name" value="HIV Type 1 Reverse Transcriptase, subunit A, domain 1"/>
    <property type="match status" value="1"/>
</dbReference>
<name>A0A9Q3BUF2_9BASI</name>
<dbReference type="AlphaFoldDB" id="A0A9Q3BUF2"/>
<dbReference type="EMBL" id="AVOT02002640">
    <property type="protein sequence ID" value="MBW0471036.1"/>
    <property type="molecule type" value="Genomic_DNA"/>
</dbReference>